<dbReference type="AlphaFoldDB" id="A0A2N1PNP6"/>
<dbReference type="CDD" id="cd00371">
    <property type="entry name" value="HMA"/>
    <property type="match status" value="1"/>
</dbReference>
<keyword evidence="6 8" id="KW-1133">Transmembrane helix</keyword>
<organism evidence="11 12">
    <name type="scientific">Candidatus Wallbacteria bacterium HGW-Wallbacteria-1</name>
    <dbReference type="NCBI Taxonomy" id="2013854"/>
    <lineage>
        <taxon>Bacteria</taxon>
        <taxon>Candidatus Walliibacteriota</taxon>
    </lineage>
</organism>
<reference evidence="11 12" key="1">
    <citation type="journal article" date="2017" name="ISME J.">
        <title>Potential for microbial H2 and metal transformations associated with novel bacteria and archaea in deep terrestrial subsurface sediments.</title>
        <authorList>
            <person name="Hernsdorf A.W."/>
            <person name="Amano Y."/>
            <person name="Miyakawa K."/>
            <person name="Ise K."/>
            <person name="Suzuki Y."/>
            <person name="Anantharaman K."/>
            <person name="Probst A."/>
            <person name="Burstein D."/>
            <person name="Thomas B.C."/>
            <person name="Banfield J.F."/>
        </authorList>
    </citation>
    <scope>NUCLEOTIDE SEQUENCE [LARGE SCALE GENOMIC DNA]</scope>
    <source>
        <strain evidence="11">HGW-Wallbacteria-1</strain>
    </source>
</reference>
<keyword evidence="9" id="KW-0732">Signal</keyword>
<dbReference type="GO" id="GO:0046872">
    <property type="term" value="F:metal ion binding"/>
    <property type="evidence" value="ECO:0007669"/>
    <property type="project" value="UniProtKB-KW"/>
</dbReference>
<feature type="transmembrane region" description="Helical" evidence="8">
    <location>
        <begin position="112"/>
        <end position="131"/>
    </location>
</feature>
<dbReference type="EMBL" id="PGXC01000009">
    <property type="protein sequence ID" value="PKK89966.1"/>
    <property type="molecule type" value="Genomic_DNA"/>
</dbReference>
<feature type="transmembrane region" description="Helical" evidence="8">
    <location>
        <begin position="391"/>
        <end position="411"/>
    </location>
</feature>
<feature type="transmembrane region" description="Helical" evidence="8">
    <location>
        <begin position="72"/>
        <end position="91"/>
    </location>
</feature>
<evidence type="ECO:0000256" key="9">
    <source>
        <dbReference type="SAM" id="SignalP"/>
    </source>
</evidence>
<dbReference type="InterPro" id="IPR052923">
    <property type="entry name" value="UPF0718"/>
</dbReference>
<feature type="transmembrane region" description="Helical" evidence="8">
    <location>
        <begin position="297"/>
        <end position="322"/>
    </location>
</feature>
<dbReference type="InterPro" id="IPR005524">
    <property type="entry name" value="DUF318"/>
</dbReference>
<feature type="transmembrane region" description="Helical" evidence="8">
    <location>
        <begin position="329"/>
        <end position="352"/>
    </location>
</feature>
<dbReference type="GO" id="GO:0005886">
    <property type="term" value="C:plasma membrane"/>
    <property type="evidence" value="ECO:0007669"/>
    <property type="project" value="UniProtKB-SubCell"/>
</dbReference>
<feature type="signal peptide" evidence="9">
    <location>
        <begin position="1"/>
        <end position="22"/>
    </location>
</feature>
<comment type="subcellular location">
    <subcellularLocation>
        <location evidence="1">Cell membrane</location>
        <topology evidence="1">Multi-pass membrane protein</topology>
    </subcellularLocation>
</comment>
<evidence type="ECO:0000256" key="8">
    <source>
        <dbReference type="SAM" id="Phobius"/>
    </source>
</evidence>
<feature type="domain" description="HMA" evidence="10">
    <location>
        <begin position="463"/>
        <end position="529"/>
    </location>
</feature>
<evidence type="ECO:0000256" key="2">
    <source>
        <dbReference type="ARBA" id="ARBA00006386"/>
    </source>
</evidence>
<sequence>MTFIIIFFAVSALLLFQTTAHASELAAAFSGATAEVLDNCHSLSGTGDAAHSTWVEMLSGVLSGAWQTTLEMAPYLLFGLLVAGILSVLITPETVERHLGSRGIISIMKASLFGIPLPLCSCGVIPVAASLRRHGASRGAVVSFLISTPQTGVDSIFVTYSLLGTVFAVFRPLAAFISGILGGFISDLSDETSEEWNSSDSCQGGCCSKNSSASDAASTASIDSSDYHDCHCESCDSEHGTGFMASLREVFAYGFGTVAADIAKPLLFGIFMAGAIGALVPQGLLESLLGKGIGSKIAMMLLGIPIYVCATASVPIAAALMLKGVSPGAALVFLMTGPATNVAALTTIFKILGRGPAFAYLGSVMVAAILSGVALDALIPHFPGLSGVSRGTMMPGWLHFVSAVLLLLVLVKHVSASFFNDSITDGAVQSDQAASATQTTDVASMVSNDTTTGTEKTETEHIRLMQFSVTGMSCSHCANAVKRNLMEIGGVTKADVELQNGLVTLELQEPFPDPDTIIACIVELGYEARLN</sequence>
<feature type="chain" id="PRO_5014910173" description="HMA domain-containing protein" evidence="9">
    <location>
        <begin position="23"/>
        <end position="531"/>
    </location>
</feature>
<evidence type="ECO:0000256" key="6">
    <source>
        <dbReference type="ARBA" id="ARBA00022989"/>
    </source>
</evidence>
<dbReference type="PANTHER" id="PTHR34184">
    <property type="entry name" value="UPF0718 PROTEIN YCGR"/>
    <property type="match status" value="1"/>
</dbReference>
<dbReference type="InterPro" id="IPR006121">
    <property type="entry name" value="HMA_dom"/>
</dbReference>
<dbReference type="PROSITE" id="PS01047">
    <property type="entry name" value="HMA_1"/>
    <property type="match status" value="1"/>
</dbReference>
<keyword evidence="7 8" id="KW-0472">Membrane</keyword>
<dbReference type="Gene3D" id="3.30.70.100">
    <property type="match status" value="1"/>
</dbReference>
<proteinExistence type="inferred from homology"/>
<dbReference type="PANTHER" id="PTHR34184:SF4">
    <property type="entry name" value="UPF0718 PROTEIN YCGR"/>
    <property type="match status" value="1"/>
</dbReference>
<dbReference type="PROSITE" id="PS50846">
    <property type="entry name" value="HMA_2"/>
    <property type="match status" value="1"/>
</dbReference>
<evidence type="ECO:0000313" key="11">
    <source>
        <dbReference type="EMBL" id="PKK89966.1"/>
    </source>
</evidence>
<name>A0A2N1PNP6_9BACT</name>
<dbReference type="InterPro" id="IPR017969">
    <property type="entry name" value="Heavy-metal-associated_CS"/>
</dbReference>
<dbReference type="SUPFAM" id="SSF55008">
    <property type="entry name" value="HMA, heavy metal-associated domain"/>
    <property type="match status" value="1"/>
</dbReference>
<dbReference type="InterPro" id="IPR036163">
    <property type="entry name" value="HMA_dom_sf"/>
</dbReference>
<evidence type="ECO:0000256" key="3">
    <source>
        <dbReference type="ARBA" id="ARBA00022475"/>
    </source>
</evidence>
<evidence type="ECO:0000256" key="1">
    <source>
        <dbReference type="ARBA" id="ARBA00004651"/>
    </source>
</evidence>
<evidence type="ECO:0000256" key="5">
    <source>
        <dbReference type="ARBA" id="ARBA00022723"/>
    </source>
</evidence>
<gene>
    <name evidence="11" type="ORF">CVV64_11580</name>
</gene>
<comment type="caution">
    <text evidence="11">The sequence shown here is derived from an EMBL/GenBank/DDBJ whole genome shotgun (WGS) entry which is preliminary data.</text>
</comment>
<evidence type="ECO:0000313" key="12">
    <source>
        <dbReference type="Proteomes" id="UP000233256"/>
    </source>
</evidence>
<keyword evidence="3" id="KW-1003">Cell membrane</keyword>
<comment type="similarity">
    <text evidence="2">Belongs to the UPF0718 family.</text>
</comment>
<keyword evidence="4 8" id="KW-0812">Transmembrane</keyword>
<feature type="transmembrane region" description="Helical" evidence="8">
    <location>
        <begin position="266"/>
        <end position="285"/>
    </location>
</feature>
<evidence type="ECO:0000256" key="7">
    <source>
        <dbReference type="ARBA" id="ARBA00023136"/>
    </source>
</evidence>
<evidence type="ECO:0000259" key="10">
    <source>
        <dbReference type="PROSITE" id="PS50846"/>
    </source>
</evidence>
<accession>A0A2N1PNP6</accession>
<protein>
    <recommendedName>
        <fullName evidence="10">HMA domain-containing protein</fullName>
    </recommendedName>
</protein>
<feature type="transmembrane region" description="Helical" evidence="8">
    <location>
        <begin position="358"/>
        <end position="379"/>
    </location>
</feature>
<evidence type="ECO:0000256" key="4">
    <source>
        <dbReference type="ARBA" id="ARBA00022692"/>
    </source>
</evidence>
<feature type="transmembrane region" description="Helical" evidence="8">
    <location>
        <begin position="151"/>
        <end position="170"/>
    </location>
</feature>
<dbReference type="NCBIfam" id="NF033936">
    <property type="entry name" value="CuZnOut_SO0444"/>
    <property type="match status" value="1"/>
</dbReference>
<dbReference type="Proteomes" id="UP000233256">
    <property type="component" value="Unassembled WGS sequence"/>
</dbReference>
<dbReference type="Pfam" id="PF03773">
    <property type="entry name" value="ArsP_1"/>
    <property type="match status" value="1"/>
</dbReference>
<dbReference type="Pfam" id="PF00403">
    <property type="entry name" value="HMA"/>
    <property type="match status" value="1"/>
</dbReference>
<keyword evidence="5" id="KW-0479">Metal-binding</keyword>